<dbReference type="Proteomes" id="UP000619788">
    <property type="component" value="Unassembled WGS sequence"/>
</dbReference>
<accession>A0A8J3WNK5</accession>
<dbReference type="AlphaFoldDB" id="A0A8J3WNK5"/>
<proteinExistence type="predicted"/>
<dbReference type="RefSeq" id="WP_204068010.1">
    <property type="nucleotide sequence ID" value="NZ_BOOJ01000058.1"/>
</dbReference>
<evidence type="ECO:0000313" key="1">
    <source>
        <dbReference type="EMBL" id="GIH95930.1"/>
    </source>
</evidence>
<sequence>MRHKQVLDGLAAPTLVQAMDEDLAGWVGRRLREIGKPPAEVRRLVIEPILRRWRCLLQAPDTDTTTRDTARVALATLLHKYGMRADDVTAAALTALDDLDDAAVLSKAFTRRSPAIKALLQSPPVPPVRRPPRRRAETSLRPADVVSIELDAGFHAAFVLQLHDDKGGRYPVIEFYAGRFSVPPTVRQLAGRPAAGGVRFRHARFSVWGLAHLPDPARQVRLVARGHPDKPLSAPSRPGEGRYTVTDLISLQQSMMTLFADTGE</sequence>
<evidence type="ECO:0000313" key="2">
    <source>
        <dbReference type="Proteomes" id="UP000619788"/>
    </source>
</evidence>
<name>A0A8J3WNK5_9ACTN</name>
<keyword evidence="2" id="KW-1185">Reference proteome</keyword>
<gene>
    <name evidence="1" type="ORF">Psi01_65600</name>
</gene>
<organism evidence="1 2">
    <name type="scientific">Planobispora siamensis</name>
    <dbReference type="NCBI Taxonomy" id="936338"/>
    <lineage>
        <taxon>Bacteria</taxon>
        <taxon>Bacillati</taxon>
        <taxon>Actinomycetota</taxon>
        <taxon>Actinomycetes</taxon>
        <taxon>Streptosporangiales</taxon>
        <taxon>Streptosporangiaceae</taxon>
        <taxon>Planobispora</taxon>
    </lineage>
</organism>
<comment type="caution">
    <text evidence="1">The sequence shown here is derived from an EMBL/GenBank/DDBJ whole genome shotgun (WGS) entry which is preliminary data.</text>
</comment>
<dbReference type="EMBL" id="BOOJ01000058">
    <property type="protein sequence ID" value="GIH95930.1"/>
    <property type="molecule type" value="Genomic_DNA"/>
</dbReference>
<protein>
    <submittedName>
        <fullName evidence="1">Uncharacterized protein</fullName>
    </submittedName>
</protein>
<reference evidence="1 2" key="1">
    <citation type="submission" date="2021-01" db="EMBL/GenBank/DDBJ databases">
        <title>Whole genome shotgun sequence of Planobispora siamensis NBRC 107568.</title>
        <authorList>
            <person name="Komaki H."/>
            <person name="Tamura T."/>
        </authorList>
    </citation>
    <scope>NUCLEOTIDE SEQUENCE [LARGE SCALE GENOMIC DNA]</scope>
    <source>
        <strain evidence="1 2">NBRC 107568</strain>
    </source>
</reference>